<dbReference type="PROSITE" id="PS51352">
    <property type="entry name" value="THIOREDOXIN_2"/>
    <property type="match status" value="1"/>
</dbReference>
<dbReference type="EMBL" id="AP019860">
    <property type="protein sequence ID" value="BBM83192.1"/>
    <property type="molecule type" value="Genomic_DNA"/>
</dbReference>
<organism evidence="5 6">
    <name type="scientific">Uabimicrobium amorphum</name>
    <dbReference type="NCBI Taxonomy" id="2596890"/>
    <lineage>
        <taxon>Bacteria</taxon>
        <taxon>Pseudomonadati</taxon>
        <taxon>Planctomycetota</taxon>
        <taxon>Candidatus Uabimicrobiia</taxon>
        <taxon>Candidatus Uabimicrobiales</taxon>
        <taxon>Candidatus Uabimicrobiaceae</taxon>
        <taxon>Candidatus Uabimicrobium</taxon>
    </lineage>
</organism>
<evidence type="ECO:0000256" key="2">
    <source>
        <dbReference type="ARBA" id="ARBA00023284"/>
    </source>
</evidence>
<dbReference type="Proteomes" id="UP000326354">
    <property type="component" value="Chromosome"/>
</dbReference>
<dbReference type="GO" id="GO:0016491">
    <property type="term" value="F:oxidoreductase activity"/>
    <property type="evidence" value="ECO:0007669"/>
    <property type="project" value="UniProtKB-KW"/>
</dbReference>
<protein>
    <submittedName>
        <fullName evidence="5">Peroxiredoxin</fullName>
    </submittedName>
</protein>
<proteinExistence type="predicted"/>
<dbReference type="OrthoDB" id="9812811at2"/>
<evidence type="ECO:0000313" key="6">
    <source>
        <dbReference type="Proteomes" id="UP000326354"/>
    </source>
</evidence>
<evidence type="ECO:0000259" key="4">
    <source>
        <dbReference type="PROSITE" id="PS51352"/>
    </source>
</evidence>
<dbReference type="AlphaFoldDB" id="A0A5S9F281"/>
<dbReference type="InterPro" id="IPR013766">
    <property type="entry name" value="Thioredoxin_domain"/>
</dbReference>
<dbReference type="PANTHER" id="PTHR43110:SF1">
    <property type="entry name" value="THIOL PEROXIDASE"/>
    <property type="match status" value="1"/>
</dbReference>
<dbReference type="Gene3D" id="3.40.30.10">
    <property type="entry name" value="Glutaredoxin"/>
    <property type="match status" value="1"/>
</dbReference>
<dbReference type="SUPFAM" id="SSF52833">
    <property type="entry name" value="Thioredoxin-like"/>
    <property type="match status" value="1"/>
</dbReference>
<gene>
    <name evidence="5" type="ORF">UABAM_01543</name>
</gene>
<keyword evidence="2" id="KW-0676">Redox-active center</keyword>
<evidence type="ECO:0000256" key="1">
    <source>
        <dbReference type="ARBA" id="ARBA00023002"/>
    </source>
</evidence>
<dbReference type="Pfam" id="PF00578">
    <property type="entry name" value="AhpC-TSA"/>
    <property type="match status" value="1"/>
</dbReference>
<dbReference type="RefSeq" id="WP_151967403.1">
    <property type="nucleotide sequence ID" value="NZ_AP019860.1"/>
</dbReference>
<dbReference type="KEGG" id="uam:UABAM_01543"/>
<dbReference type="PANTHER" id="PTHR43110">
    <property type="entry name" value="THIOL PEROXIDASE"/>
    <property type="match status" value="1"/>
</dbReference>
<dbReference type="InterPro" id="IPR036249">
    <property type="entry name" value="Thioredoxin-like_sf"/>
</dbReference>
<accession>A0A5S9F281</accession>
<keyword evidence="6" id="KW-1185">Reference proteome</keyword>
<dbReference type="InterPro" id="IPR000866">
    <property type="entry name" value="AhpC/TSA"/>
</dbReference>
<dbReference type="InterPro" id="IPR024706">
    <property type="entry name" value="Peroxiredoxin_AhpC-typ"/>
</dbReference>
<dbReference type="InterPro" id="IPR050455">
    <property type="entry name" value="Tpx_Peroxidase_subfamily"/>
</dbReference>
<evidence type="ECO:0000256" key="3">
    <source>
        <dbReference type="PIRSR" id="PIRSR000239-1"/>
    </source>
</evidence>
<sequence length="160" mass="18016">MTEQNALKVGDVAPDFTLKSHDLEDVTLSSFKGKNVVLLFFPFVNTGVCEKELCYARDNMGKYEELNAQVLAISVDSPFSQKLWVEKHKFSFPLLSDFNKKVSALYGSLFESFVPEKFDFHGVSKRSAFVVDGEGKLKYCEVLENPGQEPNYEAIQQALS</sequence>
<keyword evidence="1" id="KW-0560">Oxidoreductase</keyword>
<dbReference type="GO" id="GO:0016209">
    <property type="term" value="F:antioxidant activity"/>
    <property type="evidence" value="ECO:0007669"/>
    <property type="project" value="InterPro"/>
</dbReference>
<dbReference type="PIRSF" id="PIRSF000239">
    <property type="entry name" value="AHPC"/>
    <property type="match status" value="1"/>
</dbReference>
<feature type="domain" description="Thioredoxin" evidence="4">
    <location>
        <begin position="7"/>
        <end position="160"/>
    </location>
</feature>
<feature type="active site" description="Cysteine sulfenic acid (-SOH) intermediate; for peroxidase activity" evidence="3">
    <location>
        <position position="49"/>
    </location>
</feature>
<name>A0A5S9F281_UABAM</name>
<reference evidence="5 6" key="1">
    <citation type="submission" date="2019-08" db="EMBL/GenBank/DDBJ databases">
        <title>Complete genome sequence of Candidatus Uab amorphum.</title>
        <authorList>
            <person name="Shiratori T."/>
            <person name="Suzuki S."/>
            <person name="Kakizawa Y."/>
            <person name="Ishida K."/>
        </authorList>
    </citation>
    <scope>NUCLEOTIDE SEQUENCE [LARGE SCALE GENOMIC DNA]</scope>
    <source>
        <strain evidence="5 6">SRT547</strain>
    </source>
</reference>
<evidence type="ECO:0000313" key="5">
    <source>
        <dbReference type="EMBL" id="BBM83192.1"/>
    </source>
</evidence>